<dbReference type="InterPro" id="IPR029044">
    <property type="entry name" value="Nucleotide-diphossugar_trans"/>
</dbReference>
<evidence type="ECO:0000256" key="1">
    <source>
        <dbReference type="ARBA" id="ARBA00004776"/>
    </source>
</evidence>
<gene>
    <name evidence="6" type="ORF">SAMN05216188_10149</name>
</gene>
<evidence type="ECO:0000256" key="3">
    <source>
        <dbReference type="ARBA" id="ARBA00022676"/>
    </source>
</evidence>
<accession>A0A1H8ZIH7</accession>
<evidence type="ECO:0000313" key="6">
    <source>
        <dbReference type="EMBL" id="SEP64236.1"/>
    </source>
</evidence>
<proteinExistence type="inferred from homology"/>
<dbReference type="PANTHER" id="PTHR43179">
    <property type="entry name" value="RHAMNOSYLTRANSFERASE WBBL"/>
    <property type="match status" value="1"/>
</dbReference>
<feature type="domain" description="Glycosyltransferase 2-like" evidence="5">
    <location>
        <begin position="6"/>
        <end position="115"/>
    </location>
</feature>
<dbReference type="Proteomes" id="UP000199352">
    <property type="component" value="Unassembled WGS sequence"/>
</dbReference>
<evidence type="ECO:0000259" key="5">
    <source>
        <dbReference type="Pfam" id="PF00535"/>
    </source>
</evidence>
<dbReference type="EMBL" id="FOFR01000001">
    <property type="protein sequence ID" value="SEP64236.1"/>
    <property type="molecule type" value="Genomic_DNA"/>
</dbReference>
<sequence>MKVTALVTAYHPDDRLAAVVESALVTCSEVIVSDNTPSTSASAAEKLDDPRVTVLRNGSNLGLAAALNSAVGELPADTDVVLFLDQDSVLPPDLVPSLAAHFADASVGVVAPTPWDATHGESYEKAARSGPALADRDGVMTSGMLVRRSCLTAVGRFREDFFVDWVDFDFCLRTREHGFRVVQDTTVLLPHSLGDRREHKVGPLRVHVLHYPAWRHYWVARNSTVLAREHRAKNWRWSLSAALFLARWTVNTAVFERQRRTHVPALLAGFRDGWTGRARQEYVPAGAQYSAAR</sequence>
<dbReference type="InterPro" id="IPR001173">
    <property type="entry name" value="Glyco_trans_2-like"/>
</dbReference>
<dbReference type="Gene3D" id="3.90.550.10">
    <property type="entry name" value="Spore Coat Polysaccharide Biosynthesis Protein SpsA, Chain A"/>
    <property type="match status" value="1"/>
</dbReference>
<evidence type="ECO:0000256" key="2">
    <source>
        <dbReference type="ARBA" id="ARBA00006739"/>
    </source>
</evidence>
<dbReference type="Pfam" id="PF00535">
    <property type="entry name" value="Glycos_transf_2"/>
    <property type="match status" value="1"/>
</dbReference>
<evidence type="ECO:0000313" key="7">
    <source>
        <dbReference type="Proteomes" id="UP000199352"/>
    </source>
</evidence>
<dbReference type="STRING" id="402600.SAMN05216188_10149"/>
<comment type="similarity">
    <text evidence="2">Belongs to the glycosyltransferase 2 family.</text>
</comment>
<keyword evidence="7" id="KW-1185">Reference proteome</keyword>
<name>A0A1H8ZIH7_9PSEU</name>
<dbReference type="GO" id="GO:0016757">
    <property type="term" value="F:glycosyltransferase activity"/>
    <property type="evidence" value="ECO:0007669"/>
    <property type="project" value="UniProtKB-KW"/>
</dbReference>
<evidence type="ECO:0000256" key="4">
    <source>
        <dbReference type="ARBA" id="ARBA00022679"/>
    </source>
</evidence>
<keyword evidence="4 6" id="KW-0808">Transferase</keyword>
<dbReference type="AlphaFoldDB" id="A0A1H8ZIH7"/>
<protein>
    <submittedName>
        <fullName evidence="6">Rhamnosyltransferase</fullName>
    </submittedName>
</protein>
<comment type="pathway">
    <text evidence="1">Cell wall biogenesis; cell wall polysaccharide biosynthesis.</text>
</comment>
<keyword evidence="3" id="KW-0328">Glycosyltransferase</keyword>
<reference evidence="7" key="1">
    <citation type="submission" date="2016-10" db="EMBL/GenBank/DDBJ databases">
        <authorList>
            <person name="Varghese N."/>
            <person name="Submissions S."/>
        </authorList>
    </citation>
    <scope>NUCLEOTIDE SEQUENCE [LARGE SCALE GENOMIC DNA]</scope>
    <source>
        <strain evidence="7">CGMCC 4.3525</strain>
    </source>
</reference>
<dbReference type="SUPFAM" id="SSF53448">
    <property type="entry name" value="Nucleotide-diphospho-sugar transferases"/>
    <property type="match status" value="1"/>
</dbReference>
<organism evidence="6 7">
    <name type="scientific">Lentzea xinjiangensis</name>
    <dbReference type="NCBI Taxonomy" id="402600"/>
    <lineage>
        <taxon>Bacteria</taxon>
        <taxon>Bacillati</taxon>
        <taxon>Actinomycetota</taxon>
        <taxon>Actinomycetes</taxon>
        <taxon>Pseudonocardiales</taxon>
        <taxon>Pseudonocardiaceae</taxon>
        <taxon>Lentzea</taxon>
    </lineage>
</organism>
<dbReference type="PANTHER" id="PTHR43179:SF12">
    <property type="entry name" value="GALACTOFURANOSYLTRANSFERASE GLFT2"/>
    <property type="match status" value="1"/>
</dbReference>